<gene>
    <name evidence="2" type="primary">rng8</name>
    <name evidence="2" type="ORF">SOMG_04589</name>
</gene>
<feature type="coiled-coil region" evidence="1">
    <location>
        <begin position="6"/>
        <end position="33"/>
    </location>
</feature>
<proteinExistence type="predicted"/>
<reference evidence="2 3" key="1">
    <citation type="journal article" date="2023" name="G3 (Bethesda)">
        <title>A high-quality reference genome for the fission yeast Schizosaccharomyces osmophilus.</title>
        <authorList>
            <person name="Jia G.S."/>
            <person name="Zhang W.C."/>
            <person name="Liang Y."/>
            <person name="Liu X.H."/>
            <person name="Rhind N."/>
            <person name="Pidoux A."/>
            <person name="Brysch-Herzberg M."/>
            <person name="Du L.L."/>
        </authorList>
    </citation>
    <scope>NUCLEOTIDE SEQUENCE [LARGE SCALE GENOMIC DNA]</scope>
    <source>
        <strain evidence="2 3">CBS 15793</strain>
    </source>
</reference>
<sequence length="338" mass="38507">MSLQSAGKVEIKIQETQDEIENGKDNVKELHDMANTLDNLSNSIGKRQIPRNRSTDVKENTTRKASSGQMIAAMQNEIDHLKVETEEVKSQLNVQKRRKKELESKKLNLINLLESLKMQETSIANMVNRKQRTMKEDRKMHEGLELQISKLQEEKEALKEEIGIVESEMKTASEETETYTVLQKDLEKDYDKVASENLKKDPEVDEEVQELNDTFQGVEGTILRHLEETKQVEKPLRDSMTNSSGEKEKIAHSLEKAKNDAHMYSSFIENYLSQLCSNLDVQLGSIGSTQSQLSEMQQSLEMDDEEFTNLNSSLVTETTGMDSSYQLNDDHPSSNLDS</sequence>
<dbReference type="KEGG" id="som:SOMG_04589"/>
<dbReference type="AlphaFoldDB" id="A0AAF0AZ83"/>
<accession>A0AAF0AZ83</accession>
<dbReference type="Proteomes" id="UP001212411">
    <property type="component" value="Chromosome 3"/>
</dbReference>
<name>A0AAF0AZ83_9SCHI</name>
<dbReference type="GeneID" id="80878060"/>
<evidence type="ECO:0000313" key="3">
    <source>
        <dbReference type="Proteomes" id="UP001212411"/>
    </source>
</evidence>
<dbReference type="RefSeq" id="XP_056039803.1">
    <property type="nucleotide sequence ID" value="XM_056183371.1"/>
</dbReference>
<evidence type="ECO:0000313" key="2">
    <source>
        <dbReference type="EMBL" id="WBW75560.1"/>
    </source>
</evidence>
<protein>
    <submittedName>
        <fullName evidence="2">Contractile ring myosin V regulator Rng8</fullName>
    </submittedName>
</protein>
<organism evidence="2 3">
    <name type="scientific">Schizosaccharomyces osmophilus</name>
    <dbReference type="NCBI Taxonomy" id="2545709"/>
    <lineage>
        <taxon>Eukaryota</taxon>
        <taxon>Fungi</taxon>
        <taxon>Dikarya</taxon>
        <taxon>Ascomycota</taxon>
        <taxon>Taphrinomycotina</taxon>
        <taxon>Schizosaccharomycetes</taxon>
        <taxon>Schizosaccharomycetales</taxon>
        <taxon>Schizosaccharomycetaceae</taxon>
        <taxon>Schizosaccharomyces</taxon>
    </lineage>
</organism>
<keyword evidence="1" id="KW-0175">Coiled coil</keyword>
<dbReference type="EMBL" id="CP115613">
    <property type="protein sequence ID" value="WBW75560.1"/>
    <property type="molecule type" value="Genomic_DNA"/>
</dbReference>
<evidence type="ECO:0000256" key="1">
    <source>
        <dbReference type="SAM" id="Coils"/>
    </source>
</evidence>
<keyword evidence="3" id="KW-1185">Reference proteome</keyword>
<feature type="coiled-coil region" evidence="1">
    <location>
        <begin position="71"/>
        <end position="175"/>
    </location>
</feature>